<dbReference type="Pfam" id="PF03134">
    <property type="entry name" value="TB2_DP1_HVA22"/>
    <property type="match status" value="1"/>
</dbReference>
<dbReference type="InterPro" id="IPR004345">
    <property type="entry name" value="TB2_DP1_HVA22"/>
</dbReference>
<name>A5DHT4_PICGU</name>
<dbReference type="Proteomes" id="UP000001997">
    <property type="component" value="Unassembled WGS sequence"/>
</dbReference>
<feature type="compositionally biased region" description="Basic and acidic residues" evidence="1">
    <location>
        <begin position="165"/>
        <end position="176"/>
    </location>
</feature>
<accession>A5DHT4</accession>
<dbReference type="KEGG" id="pgu:PGUG_02835"/>
<organism evidence="2 3">
    <name type="scientific">Meyerozyma guilliermondii (strain ATCC 6260 / CBS 566 / DSM 6381 / JCM 1539 / NBRC 10279 / NRRL Y-324)</name>
    <name type="common">Yeast</name>
    <name type="synonym">Candida guilliermondii</name>
    <dbReference type="NCBI Taxonomy" id="294746"/>
    <lineage>
        <taxon>Eukaryota</taxon>
        <taxon>Fungi</taxon>
        <taxon>Dikarya</taxon>
        <taxon>Ascomycota</taxon>
        <taxon>Saccharomycotina</taxon>
        <taxon>Pichiomycetes</taxon>
        <taxon>Debaryomycetaceae</taxon>
        <taxon>Meyerozyma</taxon>
    </lineage>
</organism>
<reference evidence="2 3" key="1">
    <citation type="journal article" date="2009" name="Nature">
        <title>Evolution of pathogenicity and sexual reproduction in eight Candida genomes.</title>
        <authorList>
            <person name="Butler G."/>
            <person name="Rasmussen M.D."/>
            <person name="Lin M.F."/>
            <person name="Santos M.A."/>
            <person name="Sakthikumar S."/>
            <person name="Munro C.A."/>
            <person name="Rheinbay E."/>
            <person name="Grabherr M."/>
            <person name="Forche A."/>
            <person name="Reedy J.L."/>
            <person name="Agrafioti I."/>
            <person name="Arnaud M.B."/>
            <person name="Bates S."/>
            <person name="Brown A.J."/>
            <person name="Brunke S."/>
            <person name="Costanzo M.C."/>
            <person name="Fitzpatrick D.A."/>
            <person name="de Groot P.W."/>
            <person name="Harris D."/>
            <person name="Hoyer L.L."/>
            <person name="Hube B."/>
            <person name="Klis F.M."/>
            <person name="Kodira C."/>
            <person name="Lennard N."/>
            <person name="Logue M.E."/>
            <person name="Martin R."/>
            <person name="Neiman A.M."/>
            <person name="Nikolaou E."/>
            <person name="Quail M.A."/>
            <person name="Quinn J."/>
            <person name="Santos M.C."/>
            <person name="Schmitzberger F.F."/>
            <person name="Sherlock G."/>
            <person name="Shah P."/>
            <person name="Silverstein K.A."/>
            <person name="Skrzypek M.S."/>
            <person name="Soll D."/>
            <person name="Staggs R."/>
            <person name="Stansfield I."/>
            <person name="Stumpf M.P."/>
            <person name="Sudbery P.E."/>
            <person name="Srikantha T."/>
            <person name="Zeng Q."/>
            <person name="Berman J."/>
            <person name="Berriman M."/>
            <person name="Heitman J."/>
            <person name="Gow N.A."/>
            <person name="Lorenz M.C."/>
            <person name="Birren B.W."/>
            <person name="Kellis M."/>
            <person name="Cuomo C.A."/>
        </authorList>
    </citation>
    <scope>NUCLEOTIDE SEQUENCE [LARGE SCALE GENOMIC DNA]</scope>
    <source>
        <strain evidence="3">ATCC 6260 / CBS 566 / DSM 6381 / JCM 1539 / NBRC 10279 / NRRL Y-324</strain>
    </source>
</reference>
<dbReference type="eggNOG" id="ENOG502RS11">
    <property type="taxonomic scope" value="Eukaryota"/>
</dbReference>
<dbReference type="VEuPathDB" id="FungiDB:PGUG_02835"/>
<evidence type="ECO:0000313" key="2">
    <source>
        <dbReference type="EMBL" id="EDK38737.2"/>
    </source>
</evidence>
<dbReference type="AlphaFoldDB" id="A5DHT4"/>
<feature type="region of interest" description="Disordered" evidence="1">
    <location>
        <begin position="130"/>
        <end position="176"/>
    </location>
</feature>
<dbReference type="HOGENOM" id="CLU_1525724_0_0_1"/>
<protein>
    <submittedName>
        <fullName evidence="2">Uncharacterized protein</fullName>
    </submittedName>
</protein>
<dbReference type="RefSeq" id="XP_001485106.2">
    <property type="nucleotide sequence ID" value="XM_001485056.1"/>
</dbReference>
<dbReference type="GeneID" id="5126871"/>
<sequence length="176" mass="19844">MQILSLTLHKLAAYWTVQGCVSVVETVLYVPSVLPFYSVIRFGLSLWLVFPLVSGTTVSKTWDIEDEWKQFCRSGAGMVFTRFLSPLVSHDPLNGESPVDIIMQYLRKALSLVESPDNQQWFKRVVGSYAASSAEPEAKEVPKTDDDDDYDVVDKPSPAEVDGVTQRKPEKKGWLW</sequence>
<dbReference type="STRING" id="294746.A5DHT4"/>
<proteinExistence type="predicted"/>
<gene>
    <name evidence="2" type="ORF">PGUG_02835</name>
</gene>
<dbReference type="EMBL" id="CH408157">
    <property type="protein sequence ID" value="EDK38737.2"/>
    <property type="molecule type" value="Genomic_DNA"/>
</dbReference>
<keyword evidence="3" id="KW-1185">Reference proteome</keyword>
<evidence type="ECO:0000256" key="1">
    <source>
        <dbReference type="SAM" id="MobiDB-lite"/>
    </source>
</evidence>
<dbReference type="InParanoid" id="A5DHT4"/>
<evidence type="ECO:0000313" key="3">
    <source>
        <dbReference type="Proteomes" id="UP000001997"/>
    </source>
</evidence>
<dbReference type="OrthoDB" id="434647at2759"/>